<accession>A0A5S3ZAM7</accession>
<dbReference type="InterPro" id="IPR014188">
    <property type="entry name" value="Acrylyl-CoA_reductase_AcuI"/>
</dbReference>
<dbReference type="Proteomes" id="UP000305874">
    <property type="component" value="Unassembled WGS sequence"/>
</dbReference>
<dbReference type="GO" id="GO:0043957">
    <property type="term" value="F:acryloyl-CoA reductase (NADPH) activity"/>
    <property type="evidence" value="ECO:0007669"/>
    <property type="project" value="TreeGrafter"/>
</dbReference>
<dbReference type="PANTHER" id="PTHR43677:SF1">
    <property type="entry name" value="ACRYLYL-COA REDUCTASE ACUI-RELATED"/>
    <property type="match status" value="1"/>
</dbReference>
<name>A0A5S3ZAM7_9GAMM</name>
<dbReference type="InterPro" id="IPR013154">
    <property type="entry name" value="ADH-like_N"/>
</dbReference>
<evidence type="ECO:0000313" key="3">
    <source>
        <dbReference type="Proteomes" id="UP000305874"/>
    </source>
</evidence>
<evidence type="ECO:0000259" key="1">
    <source>
        <dbReference type="SMART" id="SM00829"/>
    </source>
</evidence>
<reference evidence="2 3" key="1">
    <citation type="submission" date="2017-12" db="EMBL/GenBank/DDBJ databases">
        <authorList>
            <person name="Paulsen S."/>
            <person name="Gram L.K."/>
        </authorList>
    </citation>
    <scope>NUCLEOTIDE SEQUENCE [LARGE SCALE GENOMIC DNA]</scope>
    <source>
        <strain evidence="2 3">S2897</strain>
    </source>
</reference>
<reference evidence="3" key="2">
    <citation type="submission" date="2019-06" db="EMBL/GenBank/DDBJ databases">
        <title>Co-occurence of chitin degradation, pigmentation and bioactivity in marine Pseudoalteromonas.</title>
        <authorList>
            <person name="Sonnenschein E.C."/>
            <person name="Bech P.K."/>
        </authorList>
    </citation>
    <scope>NUCLEOTIDE SEQUENCE [LARGE SCALE GENOMIC DNA]</scope>
    <source>
        <strain evidence="3">S2897</strain>
    </source>
</reference>
<dbReference type="NCBIfam" id="TIGR02823">
    <property type="entry name" value="oxido_YhdH"/>
    <property type="match status" value="1"/>
</dbReference>
<feature type="domain" description="Enoyl reductase (ER)" evidence="1">
    <location>
        <begin position="11"/>
        <end position="322"/>
    </location>
</feature>
<dbReference type="CDD" id="cd08288">
    <property type="entry name" value="MDR_yhdh"/>
    <property type="match status" value="1"/>
</dbReference>
<dbReference type="Pfam" id="PF08240">
    <property type="entry name" value="ADH_N"/>
    <property type="match status" value="1"/>
</dbReference>
<dbReference type="InterPro" id="IPR011032">
    <property type="entry name" value="GroES-like_sf"/>
</dbReference>
<proteinExistence type="predicted"/>
<dbReference type="EMBL" id="PNCG01000002">
    <property type="protein sequence ID" value="TMP88686.1"/>
    <property type="molecule type" value="Genomic_DNA"/>
</dbReference>
<dbReference type="InterPro" id="IPR013149">
    <property type="entry name" value="ADH-like_C"/>
</dbReference>
<dbReference type="Gene3D" id="3.40.50.720">
    <property type="entry name" value="NAD(P)-binding Rossmann-like Domain"/>
    <property type="match status" value="1"/>
</dbReference>
<dbReference type="SMART" id="SM00829">
    <property type="entry name" value="PKS_ER"/>
    <property type="match status" value="1"/>
</dbReference>
<dbReference type="SUPFAM" id="SSF50129">
    <property type="entry name" value="GroES-like"/>
    <property type="match status" value="1"/>
</dbReference>
<dbReference type="InterPro" id="IPR020843">
    <property type="entry name" value="ER"/>
</dbReference>
<dbReference type="AlphaFoldDB" id="A0A5S3ZAM7"/>
<dbReference type="InterPro" id="IPR051397">
    <property type="entry name" value="Zn-ADH-like_protein"/>
</dbReference>
<dbReference type="InterPro" id="IPR036291">
    <property type="entry name" value="NAD(P)-bd_dom_sf"/>
</dbReference>
<protein>
    <recommendedName>
        <fullName evidence="1">Enoyl reductase (ER) domain-containing protein</fullName>
    </recommendedName>
</protein>
<dbReference type="Gene3D" id="3.90.180.10">
    <property type="entry name" value="Medium-chain alcohol dehydrogenases, catalytic domain"/>
    <property type="match status" value="1"/>
</dbReference>
<gene>
    <name evidence="2" type="ORF">CWC05_04475</name>
</gene>
<dbReference type="PANTHER" id="PTHR43677">
    <property type="entry name" value="SHORT-CHAIN DEHYDROGENASE/REDUCTASE"/>
    <property type="match status" value="1"/>
</dbReference>
<dbReference type="RefSeq" id="WP_138547503.1">
    <property type="nucleotide sequence ID" value="NZ_PNCG01000002.1"/>
</dbReference>
<dbReference type="Pfam" id="PF00107">
    <property type="entry name" value="ADH_zinc_N"/>
    <property type="match status" value="1"/>
</dbReference>
<organism evidence="2 3">
    <name type="scientific">Pseudoalteromonas ruthenica</name>
    <dbReference type="NCBI Taxonomy" id="151081"/>
    <lineage>
        <taxon>Bacteria</taxon>
        <taxon>Pseudomonadati</taxon>
        <taxon>Pseudomonadota</taxon>
        <taxon>Gammaproteobacteria</taxon>
        <taxon>Alteromonadales</taxon>
        <taxon>Pseudoalteromonadaceae</taxon>
        <taxon>Pseudoalteromonas</taxon>
    </lineage>
</organism>
<dbReference type="SUPFAM" id="SSF51735">
    <property type="entry name" value="NAD(P)-binding Rossmann-fold domains"/>
    <property type="match status" value="1"/>
</dbReference>
<evidence type="ECO:0000313" key="2">
    <source>
        <dbReference type="EMBL" id="TMP88686.1"/>
    </source>
</evidence>
<comment type="caution">
    <text evidence="2">The sequence shown here is derived from an EMBL/GenBank/DDBJ whole genome shotgun (WGS) entry which is preliminary data.</text>
</comment>
<sequence>MFNALVIDKNGEQTTALKSVDQSLLHEGDVVIDIAYSTLNYKDALAICHKPGVVKQWPMIPGIDFAGVVKSSSHSRFKAGDAVLLNGYGVGEKHTGGLAQQARVNGDWLVPLPENLSLKQSMAIGTAGYTSMLCVLALEKQGVTPESGPILVTGAAGGVGSIAISILSKLGYNVTAVSGRLEQESYLRNLGANAVLPRCEFEGEAKPLSKEKYAGVVDVAGSNILANAIAQTQYGGVVTACGLAAGMDLPTSVAPFILRGVKLIGIDSVMAPMEQRLEAWQRLTVDLELSMLDDVIQCIPLSGVQEVAKQLLHGQVRGRVIVDVNA</sequence>